<keyword evidence="2 11" id="KW-0813">Transport</keyword>
<dbReference type="Pfam" id="PF00571">
    <property type="entry name" value="CBS"/>
    <property type="match status" value="2"/>
</dbReference>
<keyword evidence="4" id="KW-0677">Repeat</keyword>
<dbReference type="STRING" id="947166.A0A1D1UVP6"/>
<dbReference type="PANTHER" id="PTHR11689:SF136">
    <property type="entry name" value="H(+)_CL(-) EXCHANGE TRANSPORTER 7"/>
    <property type="match status" value="1"/>
</dbReference>
<evidence type="ECO:0000256" key="3">
    <source>
        <dbReference type="ARBA" id="ARBA00022692"/>
    </source>
</evidence>
<evidence type="ECO:0000256" key="2">
    <source>
        <dbReference type="ARBA" id="ARBA00022448"/>
    </source>
</evidence>
<feature type="transmembrane region" description="Helical" evidence="11">
    <location>
        <begin position="205"/>
        <end position="225"/>
    </location>
</feature>
<dbReference type="Proteomes" id="UP000186922">
    <property type="component" value="Unassembled WGS sequence"/>
</dbReference>
<keyword evidence="8 11" id="KW-0472">Membrane</keyword>
<evidence type="ECO:0000256" key="7">
    <source>
        <dbReference type="ARBA" id="ARBA00023122"/>
    </source>
</evidence>
<dbReference type="SMART" id="SM00116">
    <property type="entry name" value="CBS"/>
    <property type="match status" value="2"/>
</dbReference>
<dbReference type="InterPro" id="IPR046342">
    <property type="entry name" value="CBS_dom_sf"/>
</dbReference>
<feature type="transmembrane region" description="Helical" evidence="11">
    <location>
        <begin position="439"/>
        <end position="460"/>
    </location>
</feature>
<feature type="transmembrane region" description="Helical" evidence="11">
    <location>
        <begin position="400"/>
        <end position="427"/>
    </location>
</feature>
<dbReference type="InterPro" id="IPR014743">
    <property type="entry name" value="Cl-channel_core"/>
</dbReference>
<comment type="caution">
    <text evidence="13">The sequence shown here is derived from an EMBL/GenBank/DDBJ whole genome shotgun (WGS) entry which is preliminary data.</text>
</comment>
<keyword evidence="6 11" id="KW-0406">Ion transport</keyword>
<dbReference type="EMBL" id="BDGG01000002">
    <property type="protein sequence ID" value="GAU93541.1"/>
    <property type="molecule type" value="Genomic_DNA"/>
</dbReference>
<feature type="transmembrane region" description="Helical" evidence="11">
    <location>
        <begin position="540"/>
        <end position="560"/>
    </location>
</feature>
<dbReference type="InterPro" id="IPR000644">
    <property type="entry name" value="CBS_dom"/>
</dbReference>
<name>A0A1D1UVP6_RAMVA</name>
<comment type="subcellular location">
    <subcellularLocation>
        <location evidence="1 11">Membrane</location>
        <topology evidence="1 11">Multi-pass membrane protein</topology>
    </subcellularLocation>
</comment>
<feature type="transmembrane region" description="Helical" evidence="11">
    <location>
        <begin position="154"/>
        <end position="175"/>
    </location>
</feature>
<accession>A0A1D1UVP6</accession>
<evidence type="ECO:0000256" key="10">
    <source>
        <dbReference type="PROSITE-ProRule" id="PRU00703"/>
    </source>
</evidence>
<evidence type="ECO:0000256" key="4">
    <source>
        <dbReference type="ARBA" id="ARBA00022737"/>
    </source>
</evidence>
<dbReference type="AlphaFoldDB" id="A0A1D1UVP6"/>
<keyword evidence="7 10" id="KW-0129">CBS domain</keyword>
<keyword evidence="5 11" id="KW-1133">Transmembrane helix</keyword>
<evidence type="ECO:0000256" key="9">
    <source>
        <dbReference type="ARBA" id="ARBA00023214"/>
    </source>
</evidence>
<dbReference type="OrthoDB" id="428525at2759"/>
<proteinExistence type="inferred from homology"/>
<feature type="domain" description="CBS" evidence="12">
    <location>
        <begin position="771"/>
        <end position="829"/>
    </location>
</feature>
<evidence type="ECO:0000313" key="13">
    <source>
        <dbReference type="EMBL" id="GAU93541.1"/>
    </source>
</evidence>
<organism evidence="13 14">
    <name type="scientific">Ramazzottius varieornatus</name>
    <name type="common">Water bear</name>
    <name type="synonym">Tardigrade</name>
    <dbReference type="NCBI Taxonomy" id="947166"/>
    <lineage>
        <taxon>Eukaryota</taxon>
        <taxon>Metazoa</taxon>
        <taxon>Ecdysozoa</taxon>
        <taxon>Tardigrada</taxon>
        <taxon>Eutardigrada</taxon>
        <taxon>Parachela</taxon>
        <taxon>Hypsibioidea</taxon>
        <taxon>Ramazzottiidae</taxon>
        <taxon>Ramazzottius</taxon>
    </lineage>
</organism>
<evidence type="ECO:0000256" key="6">
    <source>
        <dbReference type="ARBA" id="ARBA00023065"/>
    </source>
</evidence>
<dbReference type="GO" id="GO:0005254">
    <property type="term" value="F:chloride channel activity"/>
    <property type="evidence" value="ECO:0007669"/>
    <property type="project" value="UniProtKB-UniRule"/>
</dbReference>
<keyword evidence="9 11" id="KW-0868">Chloride</keyword>
<dbReference type="InterPro" id="IPR051280">
    <property type="entry name" value="Cl-channel/antiporter"/>
</dbReference>
<feature type="transmembrane region" description="Helical" evidence="11">
    <location>
        <begin position="572"/>
        <end position="595"/>
    </location>
</feature>
<dbReference type="PROSITE" id="PS51371">
    <property type="entry name" value="CBS"/>
    <property type="match status" value="1"/>
</dbReference>
<dbReference type="CDD" id="cd04591">
    <property type="entry name" value="CBS_pair_voltage-gated_CLC_euk_bac"/>
    <property type="match status" value="1"/>
</dbReference>
<dbReference type="PANTHER" id="PTHR11689">
    <property type="entry name" value="CHLORIDE CHANNEL PROTEIN CLC FAMILY MEMBER"/>
    <property type="match status" value="1"/>
</dbReference>
<feature type="transmembrane region" description="Helical" evidence="11">
    <location>
        <begin position="350"/>
        <end position="373"/>
    </location>
</feature>
<feature type="transmembrane region" description="Helical" evidence="11">
    <location>
        <begin position="315"/>
        <end position="338"/>
    </location>
</feature>
<gene>
    <name evidence="13" type="primary">RvY_05467-1</name>
    <name evidence="13" type="synonym">RvY_05467.1</name>
    <name evidence="13" type="ORF">RvY_05467</name>
</gene>
<keyword evidence="3 11" id="KW-0812">Transmembrane</keyword>
<evidence type="ECO:0000256" key="5">
    <source>
        <dbReference type="ARBA" id="ARBA00022989"/>
    </source>
</evidence>
<evidence type="ECO:0000256" key="8">
    <source>
        <dbReference type="ARBA" id="ARBA00023136"/>
    </source>
</evidence>
<dbReference type="Gene3D" id="3.10.580.10">
    <property type="entry name" value="CBS-domain"/>
    <property type="match status" value="1"/>
</dbReference>
<evidence type="ECO:0000256" key="11">
    <source>
        <dbReference type="RuleBase" id="RU361221"/>
    </source>
</evidence>
<reference evidence="13 14" key="1">
    <citation type="journal article" date="2016" name="Nat. Commun.">
        <title>Extremotolerant tardigrade genome and improved radiotolerance of human cultured cells by tardigrade-unique protein.</title>
        <authorList>
            <person name="Hashimoto T."/>
            <person name="Horikawa D.D."/>
            <person name="Saito Y."/>
            <person name="Kuwahara H."/>
            <person name="Kozuka-Hata H."/>
            <person name="Shin-I T."/>
            <person name="Minakuchi Y."/>
            <person name="Ohishi K."/>
            <person name="Motoyama A."/>
            <person name="Aizu T."/>
            <person name="Enomoto A."/>
            <person name="Kondo K."/>
            <person name="Tanaka S."/>
            <person name="Hara Y."/>
            <person name="Koshikawa S."/>
            <person name="Sagara H."/>
            <person name="Miura T."/>
            <person name="Yokobori S."/>
            <person name="Miyagawa K."/>
            <person name="Suzuki Y."/>
            <person name="Kubo T."/>
            <person name="Oyama M."/>
            <person name="Kohara Y."/>
            <person name="Fujiyama A."/>
            <person name="Arakawa K."/>
            <person name="Katayama T."/>
            <person name="Toyoda A."/>
            <person name="Kunieda T."/>
        </authorList>
    </citation>
    <scope>NUCLEOTIDE SEQUENCE [LARGE SCALE GENOMIC DNA]</scope>
    <source>
        <strain evidence="13 14">YOKOZUNA-1</strain>
    </source>
</reference>
<evidence type="ECO:0000259" key="12">
    <source>
        <dbReference type="PROSITE" id="PS51371"/>
    </source>
</evidence>
<evidence type="ECO:0000256" key="1">
    <source>
        <dbReference type="ARBA" id="ARBA00004141"/>
    </source>
</evidence>
<dbReference type="InterPro" id="IPR001807">
    <property type="entry name" value="ClC"/>
</dbReference>
<evidence type="ECO:0000313" key="14">
    <source>
        <dbReference type="Proteomes" id="UP000186922"/>
    </source>
</evidence>
<protein>
    <recommendedName>
        <fullName evidence="11">Chloride channel protein</fullName>
    </recommendedName>
</protein>
<feature type="transmembrane region" description="Helical" evidence="11">
    <location>
        <begin position="513"/>
        <end position="534"/>
    </location>
</feature>
<feature type="transmembrane region" description="Helical" evidence="11">
    <location>
        <begin position="256"/>
        <end position="274"/>
    </location>
</feature>
<dbReference type="Pfam" id="PF00654">
    <property type="entry name" value="Voltage_CLC"/>
    <property type="match status" value="1"/>
</dbReference>
<dbReference type="SUPFAM" id="SSF54631">
    <property type="entry name" value="CBS-domain pair"/>
    <property type="match status" value="1"/>
</dbReference>
<dbReference type="GO" id="GO:0005765">
    <property type="term" value="C:lysosomal membrane"/>
    <property type="evidence" value="ECO:0007669"/>
    <property type="project" value="TreeGrafter"/>
</dbReference>
<dbReference type="PRINTS" id="PR00762">
    <property type="entry name" value="CLCHANNEL"/>
</dbReference>
<dbReference type="Gene3D" id="1.10.3080.10">
    <property type="entry name" value="Clc chloride channel"/>
    <property type="match status" value="1"/>
</dbReference>
<keyword evidence="14" id="KW-1185">Reference proteome</keyword>
<sequence>MDESSETAPLLIPRSRRNSNARVSWNQSPYIGGQLEILERRGSVSDNYEVNNLGRRDSSINGPHFGLDFESENIPLSSDRRGSTQYNAINSSSRPRSPLATTIINAPLREARSTRVLSDRFESLDYDLVENTLLLKEEAQQTFVRVNRIQTQKWFVMFLIGAVVALIADMVVIVVDEISEFKYGRLRDLFDRCSTTSGDCLVQPLGLWILMNILPVLIGSVIVVYMSPAASGSGVAQVKCFLNGVKIPQFLRVQTLIAKIVGMVGSLTGGLAVGKEGPMIHIGAIVGAGISQGRLGPFDFHVFENFRSDAEKRDFVSAGVAAGIAAAFGAPVGGVLLILEEGASFWNQSLTWKVFFCSLVSVFTYNSIIGVYLDRPGDLSNSGLVNLGVMDNMSYLVYEIPIFLLMATFGGLLGAIFVSLNVWLTAFRHKHITSRVARVLEVVLIAAVSATVGFLLIYFIDDCQMMRDVTPQRTVQMLCSDGEYSTMATMLFQTSEKSVRNLLHDAPGTYKPITLGAFVIAYFFLACWTCGSWIPSGQFIPGLLIGAGWGRLVGIGVMRLMPGVSIDPGRYALIGAAAQLGGIVRMTISLTVILIESTGNITFGLPIMITLIVAQWIGNWFNSGLFDVHIKLLRVPLLDWEPPPLSSHLTAKDVMSYPVYTLKTTESVGAIVDLLHKVTHNGFAVVDEGELRNPLSDEPDTFGQMRGLILRSQLITLLQAKVFDQRLDIAAVRKRLNIQTFRDAYPRFPSIKSLNVTEEERRYTMNLTPYMNHSPYICYLTTSFPRIFKLFRALGLRHLVVVNNRNQVVGMVTRKDLAKFRVEMHRGKIKVEELHISNELRATTLTKGFP</sequence>
<feature type="transmembrane region" description="Helical" evidence="11">
    <location>
        <begin position="601"/>
        <end position="621"/>
    </location>
</feature>
<comment type="similarity">
    <text evidence="11">Belongs to the chloride channel (TC 2.A.49) family.</text>
</comment>
<dbReference type="SUPFAM" id="SSF81340">
    <property type="entry name" value="Clc chloride channel"/>
    <property type="match status" value="1"/>
</dbReference>